<proteinExistence type="predicted"/>
<comment type="caution">
    <text evidence="1">The sequence shown here is derived from an EMBL/GenBank/DDBJ whole genome shotgun (WGS) entry which is preliminary data.</text>
</comment>
<protein>
    <submittedName>
        <fullName evidence="1">Uncharacterized protein</fullName>
    </submittedName>
</protein>
<organism evidence="1">
    <name type="scientific">Picea glauca</name>
    <name type="common">White spruce</name>
    <name type="synonym">Pinus glauca</name>
    <dbReference type="NCBI Taxonomy" id="3330"/>
    <lineage>
        <taxon>Eukaryota</taxon>
        <taxon>Viridiplantae</taxon>
        <taxon>Streptophyta</taxon>
        <taxon>Embryophyta</taxon>
        <taxon>Tracheophyta</taxon>
        <taxon>Spermatophyta</taxon>
        <taxon>Pinopsida</taxon>
        <taxon>Pinidae</taxon>
        <taxon>Conifers I</taxon>
        <taxon>Pinales</taxon>
        <taxon>Pinaceae</taxon>
        <taxon>Picea</taxon>
    </lineage>
</organism>
<gene>
    <name evidence="1" type="ORF">ABT39_MTgene6174</name>
</gene>
<accession>A0A124GMY8</accession>
<reference evidence="1" key="1">
    <citation type="journal article" date="2015" name="Genome Biol. Evol.">
        <title>Organellar Genomes of White Spruce (Picea glauca): Assembly and Annotation.</title>
        <authorList>
            <person name="Jackman S.D."/>
            <person name="Warren R.L."/>
            <person name="Gibb E.A."/>
            <person name="Vandervalk B.P."/>
            <person name="Mohamadi H."/>
            <person name="Chu J."/>
            <person name="Raymond A."/>
            <person name="Pleasance S."/>
            <person name="Coope R."/>
            <person name="Wildung M.R."/>
            <person name="Ritland C.E."/>
            <person name="Bousquet J."/>
            <person name="Jones S.J."/>
            <person name="Bohlmann J."/>
            <person name="Birol I."/>
        </authorList>
    </citation>
    <scope>NUCLEOTIDE SEQUENCE [LARGE SCALE GENOMIC DNA]</scope>
    <source>
        <tissue evidence="1">Flushing bud</tissue>
    </source>
</reference>
<dbReference type="EMBL" id="LKAM01000008">
    <property type="protein sequence ID" value="KUM47168.1"/>
    <property type="molecule type" value="Genomic_DNA"/>
</dbReference>
<dbReference type="AlphaFoldDB" id="A0A124GMY8"/>
<keyword evidence="1" id="KW-0496">Mitochondrion</keyword>
<geneLocation type="mitochondrion" evidence="1"/>
<sequence length="89" mass="9813">MSGKRLRAVLRPKGKVGARARASVQEMVIGLFLEMCYWHQGKGTLLSFSQCFMYFLSGHWKRAGARASARVTVTGQGYITVTRSRSSAG</sequence>
<name>A0A124GMY8_PICGL</name>
<evidence type="ECO:0000313" key="1">
    <source>
        <dbReference type="EMBL" id="KUM47168.1"/>
    </source>
</evidence>